<feature type="transmembrane region" description="Helical" evidence="5">
    <location>
        <begin position="128"/>
        <end position="148"/>
    </location>
</feature>
<dbReference type="Proteomes" id="UP000291020">
    <property type="component" value="Unassembled WGS sequence"/>
</dbReference>
<evidence type="ECO:0000313" key="7">
    <source>
        <dbReference type="Ensembl" id="ENSGAGP00000006734.1"/>
    </source>
</evidence>
<dbReference type="PROSITE" id="PS51450">
    <property type="entry name" value="LRR"/>
    <property type="match status" value="1"/>
</dbReference>
<evidence type="ECO:0000256" key="5">
    <source>
        <dbReference type="SAM" id="Phobius"/>
    </source>
</evidence>
<proteinExistence type="predicted"/>
<keyword evidence="3" id="KW-0677">Repeat</keyword>
<dbReference type="InterPro" id="IPR050541">
    <property type="entry name" value="LRR_TM_domain-containing"/>
</dbReference>
<keyword evidence="8" id="KW-1185">Reference proteome</keyword>
<feature type="compositionally biased region" description="Polar residues" evidence="4">
    <location>
        <begin position="399"/>
        <end position="408"/>
    </location>
</feature>
<dbReference type="PANTHER" id="PTHR24369:SF210">
    <property type="entry name" value="CHAOPTIN-RELATED"/>
    <property type="match status" value="1"/>
</dbReference>
<dbReference type="SMART" id="SM00082">
    <property type="entry name" value="LRRCT"/>
    <property type="match status" value="1"/>
</dbReference>
<dbReference type="Pfam" id="PF13855">
    <property type="entry name" value="LRR_8"/>
    <property type="match status" value="1"/>
</dbReference>
<evidence type="ECO:0000256" key="4">
    <source>
        <dbReference type="SAM" id="MobiDB-lite"/>
    </source>
</evidence>
<organism evidence="7 8">
    <name type="scientific">Gopherus agassizii</name>
    <name type="common">Agassiz's desert tortoise</name>
    <dbReference type="NCBI Taxonomy" id="38772"/>
    <lineage>
        <taxon>Eukaryota</taxon>
        <taxon>Metazoa</taxon>
        <taxon>Chordata</taxon>
        <taxon>Craniata</taxon>
        <taxon>Vertebrata</taxon>
        <taxon>Euteleostomi</taxon>
        <taxon>Archelosauria</taxon>
        <taxon>Testudinata</taxon>
        <taxon>Testudines</taxon>
        <taxon>Cryptodira</taxon>
        <taxon>Durocryptodira</taxon>
        <taxon>Testudinoidea</taxon>
        <taxon>Testudinidae</taxon>
        <taxon>Gopherus</taxon>
    </lineage>
</organism>
<reference evidence="7" key="3">
    <citation type="submission" date="2025-09" db="UniProtKB">
        <authorList>
            <consortium name="Ensembl"/>
        </authorList>
    </citation>
    <scope>IDENTIFICATION</scope>
</reference>
<dbReference type="SMART" id="SM00369">
    <property type="entry name" value="LRR_TYP"/>
    <property type="match status" value="2"/>
</dbReference>
<dbReference type="AlphaFoldDB" id="A0A452GX98"/>
<dbReference type="InterPro" id="IPR003591">
    <property type="entry name" value="Leu-rich_rpt_typical-subtyp"/>
</dbReference>
<evidence type="ECO:0000256" key="3">
    <source>
        <dbReference type="ARBA" id="ARBA00022737"/>
    </source>
</evidence>
<protein>
    <recommendedName>
        <fullName evidence="6">LRRCT domain-containing protein</fullName>
    </recommendedName>
</protein>
<dbReference type="InterPro" id="IPR001611">
    <property type="entry name" value="Leu-rich_rpt"/>
</dbReference>
<feature type="region of interest" description="Disordered" evidence="4">
    <location>
        <begin position="399"/>
        <end position="493"/>
    </location>
</feature>
<keyword evidence="5" id="KW-0472">Membrane</keyword>
<evidence type="ECO:0000313" key="8">
    <source>
        <dbReference type="Proteomes" id="UP000291020"/>
    </source>
</evidence>
<keyword evidence="2" id="KW-0732">Signal</keyword>
<dbReference type="InterPro" id="IPR000483">
    <property type="entry name" value="Cys-rich_flank_reg_C"/>
</dbReference>
<accession>A0A452GX98</accession>
<evidence type="ECO:0000256" key="2">
    <source>
        <dbReference type="ARBA" id="ARBA00022729"/>
    </source>
</evidence>
<keyword evidence="1" id="KW-0433">Leucine-rich repeat</keyword>
<sequence>MDTFYGLASLTKLDLSSNEILFINNDVFQPLQALTHLWLFKNKLTALASVPDSLTSLSLNENPWICDCHLVSSMQLMKDKVQTPSGLVCNSPPSLRGRHVLSVGPEVCAYPTHAGNLPQESTSKLNSLYGFTGGLFFSFIMCLIVYFITKHWKYSRVTNQAEDGHILQKDSVEEFPRSMTDAPSVSPLPHNCVIKANRTRGFQEESEADTIEKALYDHLKNTSQSSRKHSETSSPVKMPGVALLPAHSPTALVKYLETQGEEQALSPITWFSGSQCSRTLVNVVSPAGSATHIQTSRDRIHTTSNKRSKSWSPFHFNVSSHLTEAPGDSVSRTNAENGFEANLHSRRDKDCETLCQEHFIKSESTDITEGRFKDQGMKEPDLQKDIYLKNCCIAQSESNNQRETTNTKDVYLTPEREAPANSPLSDLASPRKHADASNPDDKGIKPAAERKLISPFPRKEGIHPPSFCNNDRLREERPSCRTPSSEKLDKESSLKNNYLTKERFWKYHTNCCNEYQPCPIAQKVLKELKTALLTSREQLDLSKQAPPSDMDLLKEQEVTTTFLAQCINSEEPLTNKWEKGKYSTLPDVQASFAPDGICHQELPGDDSKISCGLPQTITLQLGQQTSMAHQEADAEWQSLSKTFVEPINEFQESTEKCIVKDQSRMVDSLEQLPLGNASASTNHLPSRRCKNVHNEHVAQDWKSFDAETDSDALTHTHNTNNEHFAGGEEGCVPIAPSILRRELCNVKSLQLSAMASYISKYFTQRTLQC</sequence>
<keyword evidence="5" id="KW-0812">Transmembrane</keyword>
<keyword evidence="5" id="KW-1133">Transmembrane helix</keyword>
<dbReference type="SUPFAM" id="SSF52058">
    <property type="entry name" value="L domain-like"/>
    <property type="match status" value="1"/>
</dbReference>
<reference evidence="8" key="1">
    <citation type="journal article" date="2017" name="PLoS ONE">
        <title>The Agassiz's desert tortoise genome provides a resource for the conservation of a threatened species.</title>
        <authorList>
            <person name="Tollis M."/>
            <person name="DeNardo D.F."/>
            <person name="Cornelius J.A."/>
            <person name="Dolby G.A."/>
            <person name="Edwards T."/>
            <person name="Henen B.T."/>
            <person name="Karl A.E."/>
            <person name="Murphy R.W."/>
            <person name="Kusumi K."/>
        </authorList>
    </citation>
    <scope>NUCLEOTIDE SEQUENCE [LARGE SCALE GENOMIC DNA]</scope>
</reference>
<dbReference type="GO" id="GO:0005886">
    <property type="term" value="C:plasma membrane"/>
    <property type="evidence" value="ECO:0007669"/>
    <property type="project" value="TreeGrafter"/>
</dbReference>
<dbReference type="STRING" id="38772.ENSGAGP00000006734"/>
<evidence type="ECO:0000256" key="1">
    <source>
        <dbReference type="ARBA" id="ARBA00022614"/>
    </source>
</evidence>
<evidence type="ECO:0000259" key="6">
    <source>
        <dbReference type="SMART" id="SM00082"/>
    </source>
</evidence>
<reference evidence="7" key="2">
    <citation type="submission" date="2025-08" db="UniProtKB">
        <authorList>
            <consortium name="Ensembl"/>
        </authorList>
    </citation>
    <scope>IDENTIFICATION</scope>
</reference>
<feature type="compositionally biased region" description="Basic and acidic residues" evidence="4">
    <location>
        <begin position="471"/>
        <end position="493"/>
    </location>
</feature>
<feature type="compositionally biased region" description="Basic and acidic residues" evidence="4">
    <location>
        <begin position="432"/>
        <end position="462"/>
    </location>
</feature>
<dbReference type="PANTHER" id="PTHR24369">
    <property type="entry name" value="ANTIGEN BSP, PUTATIVE-RELATED"/>
    <property type="match status" value="1"/>
</dbReference>
<dbReference type="InterPro" id="IPR032675">
    <property type="entry name" value="LRR_dom_sf"/>
</dbReference>
<name>A0A452GX98_9SAUR</name>
<dbReference type="Gene3D" id="3.80.10.10">
    <property type="entry name" value="Ribonuclease Inhibitor"/>
    <property type="match status" value="1"/>
</dbReference>
<feature type="domain" description="LRRCT" evidence="6">
    <location>
        <begin position="62"/>
        <end position="109"/>
    </location>
</feature>
<dbReference type="Ensembl" id="ENSGAGT00000007822.1">
    <property type="protein sequence ID" value="ENSGAGP00000006734.1"/>
    <property type="gene ID" value="ENSGAGG00000005433.1"/>
</dbReference>